<gene>
    <name evidence="5" type="ORF">KTO63_18805</name>
</gene>
<dbReference type="InterPro" id="IPR049142">
    <property type="entry name" value="MS_channel_1st"/>
</dbReference>
<evidence type="ECO:0000259" key="2">
    <source>
        <dbReference type="Pfam" id="PF00924"/>
    </source>
</evidence>
<dbReference type="PANTHER" id="PTHR30221">
    <property type="entry name" value="SMALL-CONDUCTANCE MECHANOSENSITIVE CHANNEL"/>
    <property type="match status" value="1"/>
</dbReference>
<evidence type="ECO:0000313" key="6">
    <source>
        <dbReference type="Proteomes" id="UP000812270"/>
    </source>
</evidence>
<dbReference type="EMBL" id="JAHSPG010000015">
    <property type="protein sequence ID" value="MBV4359225.1"/>
    <property type="molecule type" value="Genomic_DNA"/>
</dbReference>
<evidence type="ECO:0000256" key="1">
    <source>
        <dbReference type="SAM" id="Phobius"/>
    </source>
</evidence>
<evidence type="ECO:0000259" key="3">
    <source>
        <dbReference type="Pfam" id="PF21082"/>
    </source>
</evidence>
<dbReference type="Pfam" id="PF21088">
    <property type="entry name" value="MS_channel_1st"/>
    <property type="match status" value="1"/>
</dbReference>
<dbReference type="InterPro" id="IPR045275">
    <property type="entry name" value="MscS_archaea/bacteria_type"/>
</dbReference>
<feature type="domain" description="Mechanosensitive ion channel transmembrane helices 2/3" evidence="4">
    <location>
        <begin position="385"/>
        <end position="426"/>
    </location>
</feature>
<dbReference type="Proteomes" id="UP000812270">
    <property type="component" value="Unassembled WGS sequence"/>
</dbReference>
<keyword evidence="6" id="KW-1185">Reference proteome</keyword>
<sequence length="615" mass="70272">MALLIPKAGASVKLLAFLLLFVLTAGIAFCQQKDSNGVNADTIRRTDVEQLLIKQQQQNQLDSVLKEQWKNVLDSQPDKRRKALESNIGKILIEDSLRRARELKTIDSLKKITTGHPVMLHDDTLFLVYVGIGAFGTKERTQAITGKIKKIYELPFYYKDSFNIVNNGIDLDIVYNDITVLSVSNLDAMWFGQSKQQLAEHYKTIIAQEIDKEREEYSFKNRLRRILVALGTLAALLLLIRLINLFFRRIAGYARARRDRFFKGITFRKFQLISQRKHLSLFLRSLKFIKAGLILLMIYASLSFLFSLFPTTMGWTETLLSWILTPAKALWRAFVRFLPDLFTILVIYFVFNYLIKIIRYFVLEIEDEKIRLSGFHRDWAKPTFNILRFLLYAFMLVIIFPYLPGSHSPAFQGVSVFLGVLLSLGSSSAISNIVSGLVITYMRPFKLGDRVQIGDVIGDVIEKNMLVTRIRTIKNEDITIPNSSVLSSSTINYSSNTQATDTGLILHTTVTIGYDTPWKQVTNALIEAANRTDLILKQPAPFVLQTSLDDFYVSYQLNAYTKSPNESANIYSQLHQNIQDCCAEAGVEIMSPHYRSQRDGNTTTIPEQYWKEDPK</sequence>
<feature type="domain" description="Mechanosensitive ion channel MscS C-terminal" evidence="3">
    <location>
        <begin position="508"/>
        <end position="589"/>
    </location>
</feature>
<accession>A0A9E2SEM1</accession>
<organism evidence="5 6">
    <name type="scientific">Pinibacter aurantiacus</name>
    <dbReference type="NCBI Taxonomy" id="2851599"/>
    <lineage>
        <taxon>Bacteria</taxon>
        <taxon>Pseudomonadati</taxon>
        <taxon>Bacteroidota</taxon>
        <taxon>Chitinophagia</taxon>
        <taxon>Chitinophagales</taxon>
        <taxon>Chitinophagaceae</taxon>
        <taxon>Pinibacter</taxon>
    </lineage>
</organism>
<comment type="caution">
    <text evidence="5">The sequence shown here is derived from an EMBL/GenBank/DDBJ whole genome shotgun (WGS) entry which is preliminary data.</text>
</comment>
<proteinExistence type="predicted"/>
<evidence type="ECO:0000259" key="4">
    <source>
        <dbReference type="Pfam" id="PF21088"/>
    </source>
</evidence>
<feature type="transmembrane region" description="Helical" evidence="1">
    <location>
        <begin position="226"/>
        <end position="247"/>
    </location>
</feature>
<feature type="domain" description="Mechanosensitive ion channel MscS" evidence="2">
    <location>
        <begin position="429"/>
        <end position="494"/>
    </location>
</feature>
<dbReference type="Pfam" id="PF21082">
    <property type="entry name" value="MS_channel_3rd"/>
    <property type="match status" value="1"/>
</dbReference>
<dbReference type="GO" id="GO:0008381">
    <property type="term" value="F:mechanosensitive monoatomic ion channel activity"/>
    <property type="evidence" value="ECO:0007669"/>
    <property type="project" value="InterPro"/>
</dbReference>
<keyword evidence="1" id="KW-0472">Membrane</keyword>
<dbReference type="PANTHER" id="PTHR30221:SF18">
    <property type="entry name" value="SLL0590 PROTEIN"/>
    <property type="match status" value="1"/>
</dbReference>
<feature type="transmembrane region" description="Helical" evidence="1">
    <location>
        <begin position="386"/>
        <end position="404"/>
    </location>
</feature>
<reference evidence="5" key="1">
    <citation type="submission" date="2021-06" db="EMBL/GenBank/DDBJ databases">
        <authorList>
            <person name="Huq M.A."/>
        </authorList>
    </citation>
    <scope>NUCLEOTIDE SEQUENCE</scope>
    <source>
        <strain evidence="5">MAH-26</strain>
    </source>
</reference>
<dbReference type="Pfam" id="PF00924">
    <property type="entry name" value="MS_channel_2nd"/>
    <property type="match status" value="1"/>
</dbReference>
<keyword evidence="1" id="KW-1133">Transmembrane helix</keyword>
<name>A0A9E2SEM1_9BACT</name>
<dbReference type="InterPro" id="IPR049278">
    <property type="entry name" value="MS_channel_C"/>
</dbReference>
<dbReference type="GO" id="GO:0016020">
    <property type="term" value="C:membrane"/>
    <property type="evidence" value="ECO:0007669"/>
    <property type="project" value="InterPro"/>
</dbReference>
<feature type="transmembrane region" description="Helical" evidence="1">
    <location>
        <begin position="416"/>
        <end position="442"/>
    </location>
</feature>
<keyword evidence="1" id="KW-0812">Transmembrane</keyword>
<dbReference type="InterPro" id="IPR006685">
    <property type="entry name" value="MscS_channel_2nd"/>
</dbReference>
<feature type="transmembrane region" description="Helical" evidence="1">
    <location>
        <begin position="288"/>
        <end position="309"/>
    </location>
</feature>
<evidence type="ECO:0000313" key="5">
    <source>
        <dbReference type="EMBL" id="MBV4359225.1"/>
    </source>
</evidence>
<dbReference type="RefSeq" id="WP_217793218.1">
    <property type="nucleotide sequence ID" value="NZ_JAHSPG010000015.1"/>
</dbReference>
<dbReference type="AlphaFoldDB" id="A0A9E2SEM1"/>
<protein>
    <submittedName>
        <fullName evidence="5">Mechanosensitive ion channel family protein</fullName>
    </submittedName>
</protein>